<dbReference type="RefSeq" id="WP_011827026.1">
    <property type="nucleotide sequence ID" value="NC_008820.1"/>
</dbReference>
<dbReference type="AlphaFoldDB" id="A2CCG2"/>
<dbReference type="KEGG" id="pmf:P9303_24411"/>
<evidence type="ECO:0000259" key="1">
    <source>
        <dbReference type="Pfam" id="PF01869"/>
    </source>
</evidence>
<protein>
    <submittedName>
        <fullName evidence="2">Predicted N-acetylglucosamine kinase</fullName>
    </submittedName>
</protein>
<keyword evidence="2" id="KW-0418">Kinase</keyword>
<dbReference type="BioCyc" id="PMAR59922:G1G80-2136-MONOMER"/>
<dbReference type="InterPro" id="IPR052519">
    <property type="entry name" value="Euk-type_GlcNAc_Kinase"/>
</dbReference>
<dbReference type="EMBL" id="CP000554">
    <property type="protein sequence ID" value="ABM79172.1"/>
    <property type="molecule type" value="Genomic_DNA"/>
</dbReference>
<dbReference type="PANTHER" id="PTHR43190">
    <property type="entry name" value="N-ACETYL-D-GLUCOSAMINE KINASE"/>
    <property type="match status" value="1"/>
</dbReference>
<evidence type="ECO:0000313" key="3">
    <source>
        <dbReference type="Proteomes" id="UP000002274"/>
    </source>
</evidence>
<dbReference type="PANTHER" id="PTHR43190:SF3">
    <property type="entry name" value="N-ACETYL-D-GLUCOSAMINE KINASE"/>
    <property type="match status" value="1"/>
</dbReference>
<dbReference type="InterPro" id="IPR002731">
    <property type="entry name" value="ATPase_BadF"/>
</dbReference>
<gene>
    <name evidence="2" type="ordered locus">P9303_24411</name>
</gene>
<proteinExistence type="predicted"/>
<sequence length="320" mass="33803">MNGLSLAGFDAGQTQTRCRLSRWHQNQWLPIAEGLGSGVIHLQASDGEERFEKALRSSFSKAVGNAGLSSEKALISAAAVGASGIEHDTPLQEQAQHLLARCLNIPSNQCLATGDERTALHGAFPQDAGIVLISGTGMICIGRNDQGKEQRCGGWGWLLDEGGSAQNLGQKGLQLSLRMADGRIPDRPLREKLWRSLNCSSAAAIKALVVQPSFGAAGFAQLAPLVVAEAQVGDQDAIAILEQSAHCIAEAIAGVAQSLELSAPQICGNGGAFEHLQPFRELIEQAIAKRLPTASWIKGQGDALDGALQLALRQLKRNPD</sequence>
<dbReference type="SUPFAM" id="SSF53067">
    <property type="entry name" value="Actin-like ATPase domain"/>
    <property type="match status" value="2"/>
</dbReference>
<evidence type="ECO:0000313" key="2">
    <source>
        <dbReference type="EMBL" id="ABM79172.1"/>
    </source>
</evidence>
<feature type="domain" description="ATPase BadF/BadG/BcrA/BcrD type" evidence="1">
    <location>
        <begin position="8"/>
        <end position="310"/>
    </location>
</feature>
<dbReference type="InterPro" id="IPR043129">
    <property type="entry name" value="ATPase_NBD"/>
</dbReference>
<keyword evidence="2" id="KW-0808">Transferase</keyword>
<dbReference type="HOGENOM" id="CLU_016274_1_1_3"/>
<name>A2CCG2_PROM3</name>
<dbReference type="CDD" id="cd24007">
    <property type="entry name" value="ASKHA_NBD_eukNAGK-like"/>
    <property type="match status" value="1"/>
</dbReference>
<dbReference type="Gene3D" id="3.30.420.40">
    <property type="match status" value="2"/>
</dbReference>
<reference evidence="2 3" key="1">
    <citation type="journal article" date="2007" name="PLoS Genet.">
        <title>Patterns and implications of gene gain and loss in the evolution of Prochlorococcus.</title>
        <authorList>
            <person name="Kettler G.C."/>
            <person name="Martiny A.C."/>
            <person name="Huang K."/>
            <person name="Zucker J."/>
            <person name="Coleman M.L."/>
            <person name="Rodrigue S."/>
            <person name="Chen F."/>
            <person name="Lapidus A."/>
            <person name="Ferriera S."/>
            <person name="Johnson J."/>
            <person name="Steglich C."/>
            <person name="Church G.M."/>
            <person name="Richardson P."/>
            <person name="Chisholm S.W."/>
        </authorList>
    </citation>
    <scope>NUCLEOTIDE SEQUENCE [LARGE SCALE GENOMIC DNA]</scope>
    <source>
        <strain evidence="2 3">MIT 9303</strain>
    </source>
</reference>
<organism evidence="2 3">
    <name type="scientific">Prochlorococcus marinus (strain MIT 9303)</name>
    <dbReference type="NCBI Taxonomy" id="59922"/>
    <lineage>
        <taxon>Bacteria</taxon>
        <taxon>Bacillati</taxon>
        <taxon>Cyanobacteriota</taxon>
        <taxon>Cyanophyceae</taxon>
        <taxon>Synechococcales</taxon>
        <taxon>Prochlorococcaceae</taxon>
        <taxon>Prochlorococcus</taxon>
    </lineage>
</organism>
<accession>A2CCG2</accession>
<dbReference type="STRING" id="59922.P9303_24411"/>
<dbReference type="Pfam" id="PF01869">
    <property type="entry name" value="BcrAD_BadFG"/>
    <property type="match status" value="1"/>
</dbReference>
<dbReference type="Proteomes" id="UP000002274">
    <property type="component" value="Chromosome"/>
</dbReference>
<dbReference type="GO" id="GO:0016301">
    <property type="term" value="F:kinase activity"/>
    <property type="evidence" value="ECO:0007669"/>
    <property type="project" value="UniProtKB-KW"/>
</dbReference>